<accession>A0A401J2Z8</accession>
<evidence type="ECO:0000259" key="2">
    <source>
        <dbReference type="SMART" id="SM00014"/>
    </source>
</evidence>
<dbReference type="Proteomes" id="UP000290975">
    <property type="component" value="Unassembled WGS sequence"/>
</dbReference>
<keyword evidence="1" id="KW-0732">Signal</keyword>
<dbReference type="SUPFAM" id="SSF48317">
    <property type="entry name" value="Acid phosphatase/Vanadium-dependent haloperoxidase"/>
    <property type="match status" value="1"/>
</dbReference>
<dbReference type="AlphaFoldDB" id="A0A401J2Z8"/>
<dbReference type="InterPro" id="IPR000326">
    <property type="entry name" value="PAP2/HPO"/>
</dbReference>
<dbReference type="SMART" id="SM00014">
    <property type="entry name" value="acidPPc"/>
    <property type="match status" value="1"/>
</dbReference>
<evidence type="ECO:0000256" key="1">
    <source>
        <dbReference type="SAM" id="SignalP"/>
    </source>
</evidence>
<name>A0A401J2Z8_SPHXE</name>
<sequence>MQHGIAWIITASSLFASGTAQASDKGWRDASNIGRNALVVSAIALPTVQGDWTGTLQAGGSVGAATLLSLGLKEAFPEMRPDGSDRKSFPSSHTASSFAAAASLQNHYGWQVGMPAQLVAAFVGFARVKADKHHWYDVVAGAAIGEASGFLITTRNDSRVRILPWGDTKGGGVAMAMHF</sequence>
<comment type="caution">
    <text evidence="3">The sequence shown here is derived from an EMBL/GenBank/DDBJ whole genome shotgun (WGS) entry which is preliminary data.</text>
</comment>
<gene>
    <name evidence="3" type="ORF">MBESOW_P2229</name>
</gene>
<dbReference type="EMBL" id="BBQY01000009">
    <property type="protein sequence ID" value="GBH30973.1"/>
    <property type="molecule type" value="Genomic_DNA"/>
</dbReference>
<reference evidence="3 4" key="1">
    <citation type="submission" date="2014-12" db="EMBL/GenBank/DDBJ databases">
        <title>Whole genome sequencing of Sphingobium xenophagum OW59.</title>
        <authorList>
            <person name="Ohta Y."/>
            <person name="Nishi S."/>
            <person name="Hatada Y."/>
        </authorList>
    </citation>
    <scope>NUCLEOTIDE SEQUENCE [LARGE SCALE GENOMIC DNA]</scope>
    <source>
        <strain evidence="3 4">OW59</strain>
    </source>
</reference>
<dbReference type="Gene3D" id="1.20.144.10">
    <property type="entry name" value="Phosphatidic acid phosphatase type 2/haloperoxidase"/>
    <property type="match status" value="1"/>
</dbReference>
<evidence type="ECO:0000313" key="3">
    <source>
        <dbReference type="EMBL" id="GBH30973.1"/>
    </source>
</evidence>
<feature type="signal peptide" evidence="1">
    <location>
        <begin position="1"/>
        <end position="22"/>
    </location>
</feature>
<dbReference type="RefSeq" id="WP_120252388.1">
    <property type="nucleotide sequence ID" value="NZ_BBQY01000009.1"/>
</dbReference>
<keyword evidence="4" id="KW-1185">Reference proteome</keyword>
<evidence type="ECO:0000313" key="4">
    <source>
        <dbReference type="Proteomes" id="UP000290975"/>
    </source>
</evidence>
<feature type="chain" id="PRO_5019342483" description="Phosphatidic acid phosphatase type 2/haloperoxidase domain-containing protein" evidence="1">
    <location>
        <begin position="23"/>
        <end position="179"/>
    </location>
</feature>
<organism evidence="3 4">
    <name type="scientific">Sphingobium xenophagum</name>
    <dbReference type="NCBI Taxonomy" id="121428"/>
    <lineage>
        <taxon>Bacteria</taxon>
        <taxon>Pseudomonadati</taxon>
        <taxon>Pseudomonadota</taxon>
        <taxon>Alphaproteobacteria</taxon>
        <taxon>Sphingomonadales</taxon>
        <taxon>Sphingomonadaceae</taxon>
        <taxon>Sphingobium</taxon>
    </lineage>
</organism>
<proteinExistence type="predicted"/>
<dbReference type="Pfam" id="PF01569">
    <property type="entry name" value="PAP2"/>
    <property type="match status" value="1"/>
</dbReference>
<feature type="domain" description="Phosphatidic acid phosphatase type 2/haloperoxidase" evidence="2">
    <location>
        <begin position="53"/>
        <end position="153"/>
    </location>
</feature>
<protein>
    <recommendedName>
        <fullName evidence="2">Phosphatidic acid phosphatase type 2/haloperoxidase domain-containing protein</fullName>
    </recommendedName>
</protein>
<dbReference type="InterPro" id="IPR036938">
    <property type="entry name" value="PAP2/HPO_sf"/>
</dbReference>